<dbReference type="Proteomes" id="UP001482620">
    <property type="component" value="Unassembled WGS sequence"/>
</dbReference>
<name>A0ABV0U866_9TELE</name>
<accession>A0ABV0U866</accession>
<keyword evidence="1" id="KW-0812">Transmembrane</keyword>
<evidence type="ECO:0000313" key="2">
    <source>
        <dbReference type="EMBL" id="MEQ2241384.1"/>
    </source>
</evidence>
<feature type="transmembrane region" description="Helical" evidence="1">
    <location>
        <begin position="79"/>
        <end position="98"/>
    </location>
</feature>
<evidence type="ECO:0000313" key="3">
    <source>
        <dbReference type="Proteomes" id="UP001482620"/>
    </source>
</evidence>
<dbReference type="EMBL" id="JAHRIQ010060889">
    <property type="protein sequence ID" value="MEQ2241384.1"/>
    <property type="molecule type" value="Genomic_DNA"/>
</dbReference>
<keyword evidence="1" id="KW-0472">Membrane</keyword>
<comment type="caution">
    <text evidence="2">The sequence shown here is derived from an EMBL/GenBank/DDBJ whole genome shotgun (WGS) entry which is preliminary data.</text>
</comment>
<keyword evidence="1" id="KW-1133">Transmembrane helix</keyword>
<reference evidence="2 3" key="1">
    <citation type="submission" date="2021-06" db="EMBL/GenBank/DDBJ databases">
        <authorList>
            <person name="Palmer J.M."/>
        </authorList>
    </citation>
    <scope>NUCLEOTIDE SEQUENCE [LARGE SCALE GENOMIC DNA]</scope>
    <source>
        <strain evidence="3">if_2019</strain>
        <tissue evidence="2">Muscle</tissue>
    </source>
</reference>
<evidence type="ECO:0000256" key="1">
    <source>
        <dbReference type="SAM" id="Phobius"/>
    </source>
</evidence>
<keyword evidence="3" id="KW-1185">Reference proteome</keyword>
<organism evidence="2 3">
    <name type="scientific">Ilyodon furcidens</name>
    <name type="common">goldbreast splitfin</name>
    <dbReference type="NCBI Taxonomy" id="33524"/>
    <lineage>
        <taxon>Eukaryota</taxon>
        <taxon>Metazoa</taxon>
        <taxon>Chordata</taxon>
        <taxon>Craniata</taxon>
        <taxon>Vertebrata</taxon>
        <taxon>Euteleostomi</taxon>
        <taxon>Actinopterygii</taxon>
        <taxon>Neopterygii</taxon>
        <taxon>Teleostei</taxon>
        <taxon>Neoteleostei</taxon>
        <taxon>Acanthomorphata</taxon>
        <taxon>Ovalentaria</taxon>
        <taxon>Atherinomorphae</taxon>
        <taxon>Cyprinodontiformes</taxon>
        <taxon>Goodeidae</taxon>
        <taxon>Ilyodon</taxon>
    </lineage>
</organism>
<protein>
    <submittedName>
        <fullName evidence="2">Uncharacterized protein</fullName>
    </submittedName>
</protein>
<gene>
    <name evidence="2" type="ORF">ILYODFUR_024749</name>
</gene>
<feature type="transmembrane region" description="Helical" evidence="1">
    <location>
        <begin position="6"/>
        <end position="27"/>
    </location>
</feature>
<proteinExistence type="predicted"/>
<sequence>MVDLTFLIFSSAIIYDFSLHSYILGLAGHPNHTTNIITLPLKPAFPFTNLLTQDGDYLTRQIRGLTEWAEKKQRWQKDALIPVISCQCLCFEFVFLFISPGLVLCFPCLPAA</sequence>